<dbReference type="PANTHER" id="PTHR34786">
    <property type="entry name" value="OS09G0504900 PROTEIN"/>
    <property type="match status" value="1"/>
</dbReference>
<dbReference type="AlphaFoldDB" id="A0AAD9TNZ1"/>
<evidence type="ECO:0000313" key="3">
    <source>
        <dbReference type="EMBL" id="KAK2639594.1"/>
    </source>
</evidence>
<evidence type="ECO:0000313" key="4">
    <source>
        <dbReference type="Proteomes" id="UP001280121"/>
    </source>
</evidence>
<gene>
    <name evidence="3" type="ORF">Ddye_027389</name>
</gene>
<evidence type="ECO:0000259" key="2">
    <source>
        <dbReference type="Pfam" id="PF14780"/>
    </source>
</evidence>
<accession>A0AAD9TNZ1</accession>
<comment type="caution">
    <text evidence="3">The sequence shown here is derived from an EMBL/GenBank/DDBJ whole genome shotgun (WGS) entry which is preliminary data.</text>
</comment>
<feature type="region of interest" description="Disordered" evidence="1">
    <location>
        <begin position="370"/>
        <end position="395"/>
    </location>
</feature>
<proteinExistence type="predicted"/>
<dbReference type="EMBL" id="JANJYI010000008">
    <property type="protein sequence ID" value="KAK2639594.1"/>
    <property type="molecule type" value="Genomic_DNA"/>
</dbReference>
<reference evidence="3" key="1">
    <citation type="journal article" date="2023" name="Plant J.">
        <title>Genome sequences and population genomics provide insights into the demographic history, inbreeding, and mutation load of two 'living fossil' tree species of Dipteronia.</title>
        <authorList>
            <person name="Feng Y."/>
            <person name="Comes H.P."/>
            <person name="Chen J."/>
            <person name="Zhu S."/>
            <person name="Lu R."/>
            <person name="Zhang X."/>
            <person name="Li P."/>
            <person name="Qiu J."/>
            <person name="Olsen K.M."/>
            <person name="Qiu Y."/>
        </authorList>
    </citation>
    <scope>NUCLEOTIDE SEQUENCE</scope>
    <source>
        <strain evidence="3">KIB01</strain>
    </source>
</reference>
<feature type="domain" description="Nucleolus and neural progenitor protein-like N-terminal" evidence="2">
    <location>
        <begin position="10"/>
        <end position="163"/>
    </location>
</feature>
<protein>
    <recommendedName>
        <fullName evidence="2">Nucleolus and neural progenitor protein-like N-terminal domain-containing protein</fullName>
    </recommendedName>
</protein>
<dbReference type="InterPro" id="IPR027951">
    <property type="entry name" value="Nepro_N"/>
</dbReference>
<name>A0AAD9TNZ1_9ROSI</name>
<dbReference type="PANTHER" id="PTHR34786:SF1">
    <property type="entry name" value="OS09G0504900 PROTEIN"/>
    <property type="match status" value="1"/>
</dbReference>
<keyword evidence="4" id="KW-1185">Reference proteome</keyword>
<sequence>MDSQVEALEEKVKSLLDQLQAECAIFERLVYKNKNQHRRSSYFQYLLKVRRDLRLLKSAKLGELLDSCFQVITGNRPKQKVHLLESLKRRKCDDGKHNFMERLMGAARLLSQMVEPMLRAATEVSTLLARSFFMGFSLTILALLARLRVLVQQILLDVVSVFNMVSSLSQKKQSVKITQERIEVYREFYPTNEEYVTLECVWNTDKFILHERSHKSEIGSQGGEGENNFPIGDSAVRYQSIESFLGEDEPESEKADADHMTTGGPTSTTQLESEKADDDHMTTGGPTSITEDKTDLFAGPSIESDDGMQKQAESCGKTVDVSGTSSGIPGPKLTPKDGLLATSTSSLSSNPSKVMSSSRKVAFVSVKRPAPSTSNSFISVKRPAPSTSNSSELNCKEIENKSDEKEDKFYNLLTGGNLKDSLF</sequence>
<feature type="region of interest" description="Disordered" evidence="1">
    <location>
        <begin position="246"/>
        <end position="358"/>
    </location>
</feature>
<evidence type="ECO:0000256" key="1">
    <source>
        <dbReference type="SAM" id="MobiDB-lite"/>
    </source>
</evidence>
<dbReference type="Pfam" id="PF14780">
    <property type="entry name" value="NEPRO_N"/>
    <property type="match status" value="1"/>
</dbReference>
<feature type="compositionally biased region" description="Low complexity" evidence="1">
    <location>
        <begin position="339"/>
        <end position="349"/>
    </location>
</feature>
<feature type="compositionally biased region" description="Basic and acidic residues" evidence="1">
    <location>
        <begin position="272"/>
        <end position="281"/>
    </location>
</feature>
<organism evidence="3 4">
    <name type="scientific">Dipteronia dyeriana</name>
    <dbReference type="NCBI Taxonomy" id="168575"/>
    <lineage>
        <taxon>Eukaryota</taxon>
        <taxon>Viridiplantae</taxon>
        <taxon>Streptophyta</taxon>
        <taxon>Embryophyta</taxon>
        <taxon>Tracheophyta</taxon>
        <taxon>Spermatophyta</taxon>
        <taxon>Magnoliopsida</taxon>
        <taxon>eudicotyledons</taxon>
        <taxon>Gunneridae</taxon>
        <taxon>Pentapetalae</taxon>
        <taxon>rosids</taxon>
        <taxon>malvids</taxon>
        <taxon>Sapindales</taxon>
        <taxon>Sapindaceae</taxon>
        <taxon>Hippocastanoideae</taxon>
        <taxon>Acereae</taxon>
        <taxon>Dipteronia</taxon>
    </lineage>
</organism>
<dbReference type="Proteomes" id="UP001280121">
    <property type="component" value="Unassembled WGS sequence"/>
</dbReference>